<keyword evidence="1" id="KW-0456">Lyase</keyword>
<comment type="caution">
    <text evidence="3">The sequence shown here is derived from an EMBL/GenBank/DDBJ whole genome shotgun (WGS) entry which is preliminary data.</text>
</comment>
<protein>
    <submittedName>
        <fullName evidence="3">Amidohydrolase</fullName>
    </submittedName>
</protein>
<evidence type="ECO:0000256" key="1">
    <source>
        <dbReference type="ARBA" id="ARBA00023239"/>
    </source>
</evidence>
<sequence>MLMKPYIFSADSHIMEPATIFQDGLPASLKKHAIYTRKEGEFLLTGTEEKVIYRLRVGKHREQELGDAQRKGVRELPGRFEDMEIEGIDAEIVFPSLGLWLYCLDDPDAEAASARLYNDWNNQFLGKHPDRFVRCGMLPVRDLSNTLAELKYLHSLGVTAAMLPAAMQPGLPKYNDPVWDPVFKLAGDLGIVFVMHTGTGLESVVQERGPGAAIINYTLQMNDAMESAMYLVAGGVLDRNPNARVAFIESGASWLIALAERLDEVREAHANFVFPKLSRLPSEIIDDQVWASFQHDRGCILTSTLKGGKNVMWGSDYPHNEGTFPISRPITIELFDGLDVTREQQENILGLNAARLFRIEPKVNTDPVWARQPVEAA</sequence>
<gene>
    <name evidence="3" type="ORF">E5988_15165</name>
</gene>
<name>A0ABY2QGL9_9SPHN</name>
<dbReference type="InterPro" id="IPR006680">
    <property type="entry name" value="Amidohydro-rel"/>
</dbReference>
<dbReference type="PANTHER" id="PTHR21240">
    <property type="entry name" value="2-AMINO-3-CARBOXYLMUCONATE-6-SEMIALDEHYDE DECARBOXYLASE"/>
    <property type="match status" value="1"/>
</dbReference>
<dbReference type="InterPro" id="IPR032465">
    <property type="entry name" value="ACMSD"/>
</dbReference>
<dbReference type="EMBL" id="SSTI01000013">
    <property type="protein sequence ID" value="THG37846.1"/>
    <property type="molecule type" value="Genomic_DNA"/>
</dbReference>
<dbReference type="RefSeq" id="WP_136452229.1">
    <property type="nucleotide sequence ID" value="NZ_SSTI01000013.1"/>
</dbReference>
<evidence type="ECO:0000313" key="3">
    <source>
        <dbReference type="EMBL" id="THG37846.1"/>
    </source>
</evidence>
<dbReference type="InterPro" id="IPR032466">
    <property type="entry name" value="Metal_Hydrolase"/>
</dbReference>
<organism evidence="3 4">
    <name type="scientific">Sphingomonas olei</name>
    <dbReference type="NCBI Taxonomy" id="1886787"/>
    <lineage>
        <taxon>Bacteria</taxon>
        <taxon>Pseudomonadati</taxon>
        <taxon>Pseudomonadota</taxon>
        <taxon>Alphaproteobacteria</taxon>
        <taxon>Sphingomonadales</taxon>
        <taxon>Sphingomonadaceae</taxon>
        <taxon>Sphingomonas</taxon>
    </lineage>
</organism>
<keyword evidence="4" id="KW-1185">Reference proteome</keyword>
<reference evidence="3 4" key="1">
    <citation type="submission" date="2019-04" db="EMBL/GenBank/DDBJ databases">
        <title>Microbes associate with the intestines of laboratory mice.</title>
        <authorList>
            <person name="Navarre W."/>
            <person name="Wong E."/>
            <person name="Huang K.C."/>
            <person name="Tropini C."/>
            <person name="Ng K."/>
            <person name="Yu B."/>
        </authorList>
    </citation>
    <scope>NUCLEOTIDE SEQUENCE [LARGE SCALE GENOMIC DNA]</scope>
    <source>
        <strain evidence="3 4">NM83_B4-11</strain>
    </source>
</reference>
<dbReference type="Pfam" id="PF04909">
    <property type="entry name" value="Amidohydro_2"/>
    <property type="match status" value="1"/>
</dbReference>
<evidence type="ECO:0000313" key="4">
    <source>
        <dbReference type="Proteomes" id="UP000308038"/>
    </source>
</evidence>
<dbReference type="SUPFAM" id="SSF51556">
    <property type="entry name" value="Metallo-dependent hydrolases"/>
    <property type="match status" value="1"/>
</dbReference>
<dbReference type="Gene3D" id="3.20.20.140">
    <property type="entry name" value="Metal-dependent hydrolases"/>
    <property type="match status" value="1"/>
</dbReference>
<proteinExistence type="predicted"/>
<feature type="domain" description="Amidohydrolase-related" evidence="2">
    <location>
        <begin position="105"/>
        <end position="359"/>
    </location>
</feature>
<accession>A0ABY2QGL9</accession>
<dbReference type="PANTHER" id="PTHR21240:SF28">
    <property type="entry name" value="ISO-OROTATE DECARBOXYLASE (EUROFUNG)"/>
    <property type="match status" value="1"/>
</dbReference>
<evidence type="ECO:0000259" key="2">
    <source>
        <dbReference type="Pfam" id="PF04909"/>
    </source>
</evidence>
<dbReference type="Proteomes" id="UP000308038">
    <property type="component" value="Unassembled WGS sequence"/>
</dbReference>